<sequence length="161" mass="18423">MFFGVMKARFCVRKRPRMIRRPKGSNCCSSLYTEKSVKHSDGVMVWGSFSGVGGWGSLYFLPKCETMRQDRYIQMLEDHMPPVELHGCGSFMQDDAPCHAAKSVKKWLNDQKINMLDWPGNSPDLNPLDNWWNTMKNQFATHNTSSVPHLIQGINNIVVKT</sequence>
<evidence type="ECO:0000313" key="2">
    <source>
        <dbReference type="EMBL" id="JAI64908.1"/>
    </source>
</evidence>
<feature type="domain" description="Tc1-like transposase DDE" evidence="1">
    <location>
        <begin position="9"/>
        <end position="146"/>
    </location>
</feature>
<dbReference type="Pfam" id="PF13358">
    <property type="entry name" value="DDE_3"/>
    <property type="match status" value="1"/>
</dbReference>
<reference evidence="2" key="1">
    <citation type="submission" date="2015-09" db="EMBL/GenBank/DDBJ databases">
        <title>Scylla olivacea transcriptome.</title>
        <authorList>
            <person name="Ikhwanuddin M."/>
        </authorList>
    </citation>
    <scope>NUCLEOTIDE SEQUENCE</scope>
</reference>
<dbReference type="AlphaFoldDB" id="A0A0P4WEJ0"/>
<accession>A0A0P4WEJ0</accession>
<dbReference type="InterPro" id="IPR038717">
    <property type="entry name" value="Tc1-like_DDE_dom"/>
</dbReference>
<dbReference type="Gene3D" id="3.30.420.10">
    <property type="entry name" value="Ribonuclease H-like superfamily/Ribonuclease H"/>
    <property type="match status" value="1"/>
</dbReference>
<dbReference type="EMBL" id="GDRN01064020">
    <property type="protein sequence ID" value="JAI64908.1"/>
    <property type="molecule type" value="Transcribed_RNA"/>
</dbReference>
<organism evidence="2">
    <name type="scientific">Scylla olivacea</name>
    <name type="common">Orange mud crab</name>
    <name type="synonym">Cancer olivacea</name>
    <dbReference type="NCBI Taxonomy" id="85551"/>
    <lineage>
        <taxon>Eukaryota</taxon>
        <taxon>Metazoa</taxon>
        <taxon>Ecdysozoa</taxon>
        <taxon>Arthropoda</taxon>
        <taxon>Crustacea</taxon>
        <taxon>Multicrustacea</taxon>
        <taxon>Malacostraca</taxon>
        <taxon>Eumalacostraca</taxon>
        <taxon>Eucarida</taxon>
        <taxon>Decapoda</taxon>
        <taxon>Pleocyemata</taxon>
        <taxon>Brachyura</taxon>
        <taxon>Eubrachyura</taxon>
        <taxon>Portunoidea</taxon>
        <taxon>Portunidae</taxon>
        <taxon>Portuninae</taxon>
        <taxon>Scylla</taxon>
    </lineage>
</organism>
<dbReference type="GO" id="GO:0003676">
    <property type="term" value="F:nucleic acid binding"/>
    <property type="evidence" value="ECO:0007669"/>
    <property type="project" value="InterPro"/>
</dbReference>
<evidence type="ECO:0000259" key="1">
    <source>
        <dbReference type="Pfam" id="PF13358"/>
    </source>
</evidence>
<name>A0A0P4WEJ0_SCYOL</name>
<protein>
    <recommendedName>
        <fullName evidence="1">Tc1-like transposase DDE domain-containing protein</fullName>
    </recommendedName>
</protein>
<dbReference type="InterPro" id="IPR036397">
    <property type="entry name" value="RNaseH_sf"/>
</dbReference>
<proteinExistence type="predicted"/>